<dbReference type="KEGG" id="mcha:111025689"/>
<evidence type="ECO:0000313" key="2">
    <source>
        <dbReference type="RefSeq" id="XP_022159277.1"/>
    </source>
</evidence>
<dbReference type="AlphaFoldDB" id="A0A6J1DZE0"/>
<keyword evidence="1" id="KW-1185">Reference proteome</keyword>
<accession>A0A6J1DZE0</accession>
<sequence>MMFLLAEESISSLIAVRRPGVIALFDVDGTLTAPTNNIFLLFKFYRLLQLVLWEDLTFQRFHNSLATQVVGLAALKKYVALLREAAANYYGDLKFSRSSPPSLTLTVCGPSNKGHRFVAAVQLLEPLFSVVSATDDGDYRYQFHLEEFFHALNCTKDDFCLTAIIPESAGKANFLFCSRLRGEERCFFSSKLSPPDIEEVGKFGYKGGFVAIDAERFRDIAKHCLSTSFQFAVTTTTCHNSPILLTAKDRECSTGGLNGVVQFSITMNPVSFFVGASHLTKFVWFFGSADWKTVVIRFIGQHAHVMAYYYSPRG</sequence>
<proteinExistence type="predicted"/>
<dbReference type="RefSeq" id="XP_022159277.1">
    <property type="nucleotide sequence ID" value="XM_022303585.1"/>
</dbReference>
<organism evidence="1 2">
    <name type="scientific">Momordica charantia</name>
    <name type="common">Bitter gourd</name>
    <name type="synonym">Balsam pear</name>
    <dbReference type="NCBI Taxonomy" id="3673"/>
    <lineage>
        <taxon>Eukaryota</taxon>
        <taxon>Viridiplantae</taxon>
        <taxon>Streptophyta</taxon>
        <taxon>Embryophyta</taxon>
        <taxon>Tracheophyta</taxon>
        <taxon>Spermatophyta</taxon>
        <taxon>Magnoliopsida</taxon>
        <taxon>eudicotyledons</taxon>
        <taxon>Gunneridae</taxon>
        <taxon>Pentapetalae</taxon>
        <taxon>rosids</taxon>
        <taxon>fabids</taxon>
        <taxon>Cucurbitales</taxon>
        <taxon>Cucurbitaceae</taxon>
        <taxon>Momordiceae</taxon>
        <taxon>Momordica</taxon>
    </lineage>
</organism>
<reference evidence="2" key="1">
    <citation type="submission" date="2025-08" db="UniProtKB">
        <authorList>
            <consortium name="RefSeq"/>
        </authorList>
    </citation>
    <scope>IDENTIFICATION</scope>
    <source>
        <strain evidence="2">OHB3-1</strain>
    </source>
</reference>
<gene>
    <name evidence="2" type="primary">LOC111025689</name>
</gene>
<dbReference type="GeneID" id="111025689"/>
<evidence type="ECO:0000313" key="1">
    <source>
        <dbReference type="Proteomes" id="UP000504603"/>
    </source>
</evidence>
<protein>
    <submittedName>
        <fullName evidence="2">Uncharacterized protein LOC111025689</fullName>
    </submittedName>
</protein>
<name>A0A6J1DZE0_MOMCH</name>
<dbReference type="Proteomes" id="UP000504603">
    <property type="component" value="Unplaced"/>
</dbReference>